<dbReference type="STRING" id="84035.SAMN05660742_1147"/>
<proteinExistence type="predicted"/>
<accession>A0A1H7AUZ8</accession>
<dbReference type="PROSITE" id="PS51272">
    <property type="entry name" value="SLH"/>
    <property type="match status" value="1"/>
</dbReference>
<dbReference type="PANTHER" id="PTHR43308:SF1">
    <property type="entry name" value="OUTER MEMBRANE PROTEIN ALPHA"/>
    <property type="match status" value="1"/>
</dbReference>
<name>A0A1H7AUZ8_9FIRM</name>
<keyword evidence="1" id="KW-0732">Signal</keyword>
<dbReference type="SUPFAM" id="SSF56935">
    <property type="entry name" value="Porins"/>
    <property type="match status" value="1"/>
</dbReference>
<feature type="signal peptide" evidence="1">
    <location>
        <begin position="1"/>
        <end position="23"/>
    </location>
</feature>
<evidence type="ECO:0000313" key="4">
    <source>
        <dbReference type="Proteomes" id="UP000199662"/>
    </source>
</evidence>
<dbReference type="PANTHER" id="PTHR43308">
    <property type="entry name" value="OUTER MEMBRANE PROTEIN ALPHA-RELATED"/>
    <property type="match status" value="1"/>
</dbReference>
<dbReference type="AlphaFoldDB" id="A0A1H7AUZ8"/>
<dbReference type="RefSeq" id="WP_091832712.1">
    <property type="nucleotide sequence ID" value="NZ_FNZK01000014.1"/>
</dbReference>
<feature type="chain" id="PRO_5011468339" evidence="1">
    <location>
        <begin position="24"/>
        <end position="462"/>
    </location>
</feature>
<sequence>MKKKLAMSLAFCIAFGMESAVFAATDNPFATVPMQHWSYQTVAELVHDGLIDGYKDGDFNKDRPLTRYEMAVMTAKAMSNVKKADSAMQTQITQMEMEFKDELTDMHVRIPGGTPPAPVVAAPAAPKTDGLKWNGNIRVRYDHKTDHNNAKGDTTGTGVKDSSYYYELTGTTPIGGGWNGLVRFLGARDRDGQDRGGQENTNGQFDMSRLYIYGPVGNGTLKVGRDKAGAINGMVMNEYYTGAVYSFGNKAKVNVTYGKPDYNSTTRNTTGETVSKDDRGINESYINPKNVGINYVQLDVTYPLDEKTNLYAGLWHTMADNKNYKDPKGNAVASYEDTNIWELAFDHDIAKNLNFGADYAKSDRDDQNTAYNFSLAYRTADKKIAHSWSTEIDYVHLEDQAYIKSTFDIKDNKVGRQGWQFIYKYVPTKNILWTTRWLQSKDLTGTDKTSEKWLRSQVEFFF</sequence>
<evidence type="ECO:0000313" key="3">
    <source>
        <dbReference type="EMBL" id="SEJ69451.1"/>
    </source>
</evidence>
<organism evidence="3 4">
    <name type="scientific">Propionispira arboris</name>
    <dbReference type="NCBI Taxonomy" id="84035"/>
    <lineage>
        <taxon>Bacteria</taxon>
        <taxon>Bacillati</taxon>
        <taxon>Bacillota</taxon>
        <taxon>Negativicutes</taxon>
        <taxon>Selenomonadales</taxon>
        <taxon>Selenomonadaceae</taxon>
        <taxon>Propionispira</taxon>
    </lineage>
</organism>
<reference evidence="3 4" key="1">
    <citation type="submission" date="2016-10" db="EMBL/GenBank/DDBJ databases">
        <authorList>
            <person name="de Groot N.N."/>
        </authorList>
    </citation>
    <scope>NUCLEOTIDE SEQUENCE [LARGE SCALE GENOMIC DNA]</scope>
    <source>
        <strain evidence="3 4">DSM 2179</strain>
    </source>
</reference>
<evidence type="ECO:0000256" key="1">
    <source>
        <dbReference type="SAM" id="SignalP"/>
    </source>
</evidence>
<protein>
    <submittedName>
        <fullName evidence="3">S-layer homology domain-containing protein</fullName>
    </submittedName>
</protein>
<dbReference type="InterPro" id="IPR001119">
    <property type="entry name" value="SLH_dom"/>
</dbReference>
<keyword evidence="4" id="KW-1185">Reference proteome</keyword>
<dbReference type="EMBL" id="FNZK01000014">
    <property type="protein sequence ID" value="SEJ69451.1"/>
    <property type="molecule type" value="Genomic_DNA"/>
</dbReference>
<dbReference type="Proteomes" id="UP000199662">
    <property type="component" value="Unassembled WGS sequence"/>
</dbReference>
<gene>
    <name evidence="3" type="ORF">SAMN05660742_1147</name>
</gene>
<evidence type="ECO:0000259" key="2">
    <source>
        <dbReference type="PROSITE" id="PS51272"/>
    </source>
</evidence>
<dbReference type="InterPro" id="IPR051465">
    <property type="entry name" value="Cell_Envelope_Struct_Comp"/>
</dbReference>
<feature type="domain" description="SLH" evidence="2">
    <location>
        <begin position="25"/>
        <end position="88"/>
    </location>
</feature>